<dbReference type="PANTHER" id="PTHR31696:SF71">
    <property type="entry name" value="PROTEIN MIZU-KUSSEI 1"/>
    <property type="match status" value="1"/>
</dbReference>
<gene>
    <name evidence="2" type="ORF">DH2020_038945</name>
</gene>
<proteinExistence type="predicted"/>
<evidence type="ECO:0008006" key="4">
    <source>
        <dbReference type="Google" id="ProtNLM"/>
    </source>
</evidence>
<organism evidence="2 3">
    <name type="scientific">Rehmannia glutinosa</name>
    <name type="common">Chinese foxglove</name>
    <dbReference type="NCBI Taxonomy" id="99300"/>
    <lineage>
        <taxon>Eukaryota</taxon>
        <taxon>Viridiplantae</taxon>
        <taxon>Streptophyta</taxon>
        <taxon>Embryophyta</taxon>
        <taxon>Tracheophyta</taxon>
        <taxon>Spermatophyta</taxon>
        <taxon>Magnoliopsida</taxon>
        <taxon>eudicotyledons</taxon>
        <taxon>Gunneridae</taxon>
        <taxon>Pentapetalae</taxon>
        <taxon>asterids</taxon>
        <taxon>lamiids</taxon>
        <taxon>Lamiales</taxon>
        <taxon>Orobanchaceae</taxon>
        <taxon>Rehmannieae</taxon>
        <taxon>Rehmannia</taxon>
    </lineage>
</organism>
<evidence type="ECO:0000313" key="2">
    <source>
        <dbReference type="EMBL" id="KAK6127282.1"/>
    </source>
</evidence>
<dbReference type="InterPro" id="IPR006460">
    <property type="entry name" value="MIZ1-like_pln"/>
</dbReference>
<accession>A0ABR0UYC5</accession>
<evidence type="ECO:0000313" key="3">
    <source>
        <dbReference type="Proteomes" id="UP001318860"/>
    </source>
</evidence>
<reference evidence="2 3" key="1">
    <citation type="journal article" date="2021" name="Comput. Struct. Biotechnol. J.">
        <title>De novo genome assembly of the potent medicinal plant Rehmannia glutinosa using nanopore technology.</title>
        <authorList>
            <person name="Ma L."/>
            <person name="Dong C."/>
            <person name="Song C."/>
            <person name="Wang X."/>
            <person name="Zheng X."/>
            <person name="Niu Y."/>
            <person name="Chen S."/>
            <person name="Feng W."/>
        </authorList>
    </citation>
    <scope>NUCLEOTIDE SEQUENCE [LARGE SCALE GENOMIC DNA]</scope>
    <source>
        <strain evidence="2">DH-2019</strain>
    </source>
</reference>
<feature type="compositionally biased region" description="Basic and acidic residues" evidence="1">
    <location>
        <begin position="120"/>
        <end position="135"/>
    </location>
</feature>
<feature type="region of interest" description="Disordered" evidence="1">
    <location>
        <begin position="22"/>
        <end position="135"/>
    </location>
</feature>
<dbReference type="Pfam" id="PF04759">
    <property type="entry name" value="DUF617"/>
    <property type="match status" value="1"/>
</dbReference>
<dbReference type="EMBL" id="JABTTQ020001893">
    <property type="protein sequence ID" value="KAK6127282.1"/>
    <property type="molecule type" value="Genomic_DNA"/>
</dbReference>
<sequence length="253" mass="28766">MSEVSFFLKKINVLNQPRIRRRLPVPSDRPPWRWRLRRLPPPQQNRRRRRLQFPPIDPLDFHHPRRRHPPHVPVALHPGPDLDRPLPRPENHRNPVRQPPRPRQLRRPGRAQIGAGPDNRAPRHDGGPREGDVVRAAENRAGVREGTATRRREAVPGARWTMYCNGRQCGYAQSRACTESDWHVLSTVQSVSVGAGVIPVVDDGGKGGASEGELLYMRARFERVVGNRDSEAFYMLNPDGSGGPELSIFLLRI</sequence>
<comment type="caution">
    <text evidence="2">The sequence shown here is derived from an EMBL/GenBank/DDBJ whole genome shotgun (WGS) entry which is preliminary data.</text>
</comment>
<dbReference type="NCBIfam" id="TIGR01570">
    <property type="entry name" value="A_thal_3588"/>
    <property type="match status" value="1"/>
</dbReference>
<keyword evidence="3" id="KW-1185">Reference proteome</keyword>
<feature type="compositionally biased region" description="Basic and acidic residues" evidence="1">
    <location>
        <begin position="80"/>
        <end position="93"/>
    </location>
</feature>
<name>A0ABR0UYC5_REHGL</name>
<dbReference type="PANTHER" id="PTHR31696">
    <property type="entry name" value="PROTEIN MIZU-KUSSEI 1"/>
    <property type="match status" value="1"/>
</dbReference>
<evidence type="ECO:0000256" key="1">
    <source>
        <dbReference type="SAM" id="MobiDB-lite"/>
    </source>
</evidence>
<dbReference type="Proteomes" id="UP001318860">
    <property type="component" value="Unassembled WGS sequence"/>
</dbReference>
<protein>
    <recommendedName>
        <fullName evidence="4">Protein MIZU-KUSSEI 1</fullName>
    </recommendedName>
</protein>